<dbReference type="Proteomes" id="UP000247437">
    <property type="component" value="Unassembled WGS sequence"/>
</dbReference>
<comment type="caution">
    <text evidence="1">The sequence shown here is derived from an EMBL/GenBank/DDBJ whole genome shotgun (WGS) entry which is preliminary data.</text>
</comment>
<reference evidence="1 2" key="1">
    <citation type="journal article" date="2018" name="Appl. Microbiol. Biotechnol.">
        <title>Characterization of the caprolactam degradation pathway in Pseudomonas jessenii using mass spectrometry-based proteomics.</title>
        <authorList>
            <person name="Otzen M."/>
            <person name="Palacio C."/>
            <person name="Janssen D.B."/>
        </authorList>
    </citation>
    <scope>NUCLEOTIDE SEQUENCE [LARGE SCALE GENOMIC DNA]</scope>
    <source>
        <strain evidence="1 2">GO3</strain>
    </source>
</reference>
<evidence type="ECO:0000313" key="2">
    <source>
        <dbReference type="Proteomes" id="UP000247437"/>
    </source>
</evidence>
<accession>A0A2W0ESH3</accession>
<proteinExistence type="predicted"/>
<dbReference type="AlphaFoldDB" id="A0A2W0ESH3"/>
<sequence length="98" mass="10974">MTNSNLTELLITLKEIFHSESCQNFDSGINAIIRLISDDPLPDSNEWAQATSMYITMAGSKSGFSDVYIDRGTAEQRIAANARLDTIRQTLWDAFERA</sequence>
<dbReference type="OrthoDB" id="6900649at2"/>
<organism evidence="1 2">
    <name type="scientific">Pseudomonas jessenii</name>
    <dbReference type="NCBI Taxonomy" id="77298"/>
    <lineage>
        <taxon>Bacteria</taxon>
        <taxon>Pseudomonadati</taxon>
        <taxon>Pseudomonadota</taxon>
        <taxon>Gammaproteobacteria</taxon>
        <taxon>Pseudomonadales</taxon>
        <taxon>Pseudomonadaceae</taxon>
        <taxon>Pseudomonas</taxon>
    </lineage>
</organism>
<protein>
    <submittedName>
        <fullName evidence="1">Uncharacterized protein</fullName>
    </submittedName>
</protein>
<evidence type="ECO:0000313" key="1">
    <source>
        <dbReference type="EMBL" id="PYY71329.1"/>
    </source>
</evidence>
<dbReference type="EMBL" id="PDLL01000050">
    <property type="protein sequence ID" value="PYY71329.1"/>
    <property type="molecule type" value="Genomic_DNA"/>
</dbReference>
<name>A0A2W0ESH3_PSEJE</name>
<gene>
    <name evidence="1" type="ORF">CRX42_06790</name>
</gene>